<organism evidence="1 2">
    <name type="scientific">Aromia moschata</name>
    <dbReference type="NCBI Taxonomy" id="1265417"/>
    <lineage>
        <taxon>Eukaryota</taxon>
        <taxon>Metazoa</taxon>
        <taxon>Ecdysozoa</taxon>
        <taxon>Arthropoda</taxon>
        <taxon>Hexapoda</taxon>
        <taxon>Insecta</taxon>
        <taxon>Pterygota</taxon>
        <taxon>Neoptera</taxon>
        <taxon>Endopterygota</taxon>
        <taxon>Coleoptera</taxon>
        <taxon>Polyphaga</taxon>
        <taxon>Cucujiformia</taxon>
        <taxon>Chrysomeloidea</taxon>
        <taxon>Cerambycidae</taxon>
        <taxon>Cerambycinae</taxon>
        <taxon>Callichromatini</taxon>
        <taxon>Aromia</taxon>
    </lineage>
</organism>
<dbReference type="PANTHER" id="PTHR47326">
    <property type="entry name" value="TRANSPOSABLE ELEMENT TC3 TRANSPOSASE-LIKE PROTEIN"/>
    <property type="match status" value="1"/>
</dbReference>
<name>A0AAV8YQ06_9CUCU</name>
<dbReference type="EMBL" id="JAPWTK010000062">
    <property type="protein sequence ID" value="KAJ8953027.1"/>
    <property type="molecule type" value="Genomic_DNA"/>
</dbReference>
<comment type="caution">
    <text evidence="1">The sequence shown here is derived from an EMBL/GenBank/DDBJ whole genome shotgun (WGS) entry which is preliminary data.</text>
</comment>
<sequence length="84" mass="10027">MYLPMRQHLLDGVFNWRSNHLWDSKNPHAHEFKVNIWCGVVISNFVIRPFELPPNLTGSRYLNFLQHHLNELLEDVPLAFKENM</sequence>
<dbReference type="AlphaFoldDB" id="A0AAV8YQ06"/>
<evidence type="ECO:0000313" key="1">
    <source>
        <dbReference type="EMBL" id="KAJ8953027.1"/>
    </source>
</evidence>
<keyword evidence="2" id="KW-1185">Reference proteome</keyword>
<dbReference type="Proteomes" id="UP001162162">
    <property type="component" value="Unassembled WGS sequence"/>
</dbReference>
<reference evidence="1" key="1">
    <citation type="journal article" date="2023" name="Insect Mol. Biol.">
        <title>Genome sequencing provides insights into the evolution of gene families encoding plant cell wall-degrading enzymes in longhorned beetles.</title>
        <authorList>
            <person name="Shin N.R."/>
            <person name="Okamura Y."/>
            <person name="Kirsch R."/>
            <person name="Pauchet Y."/>
        </authorList>
    </citation>
    <scope>NUCLEOTIDE SEQUENCE</scope>
    <source>
        <strain evidence="1">AMC_N1</strain>
    </source>
</reference>
<protein>
    <submittedName>
        <fullName evidence="1">Uncharacterized protein</fullName>
    </submittedName>
</protein>
<dbReference type="PANTHER" id="PTHR47326:SF1">
    <property type="entry name" value="HTH PSQ-TYPE DOMAIN-CONTAINING PROTEIN"/>
    <property type="match status" value="1"/>
</dbReference>
<evidence type="ECO:0000313" key="2">
    <source>
        <dbReference type="Proteomes" id="UP001162162"/>
    </source>
</evidence>
<gene>
    <name evidence="1" type="ORF">NQ318_015389</name>
</gene>
<accession>A0AAV8YQ06</accession>
<proteinExistence type="predicted"/>